<sequence>MRAAMHLFGERSLTLVAALFDNGTAAARAAGSLQRQQRGERCPVLVVEPNDPRLGRKMTPEPTGLWHTLLRSHARLAVMGVAAGALIGAVLVAGDWDVANAAPGLTIVTAMAYGLLVGLLLAGLRAWGPDRGRVIHCVRDATARGRWAVVAHPRSAEEAESARQALAREGGDIVSGDG</sequence>
<keyword evidence="1" id="KW-1133">Transmembrane helix</keyword>
<keyword evidence="1" id="KW-0812">Transmembrane</keyword>
<keyword evidence="1" id="KW-0472">Membrane</keyword>
<dbReference type="EMBL" id="CP097636">
    <property type="protein sequence ID" value="URI09148.1"/>
    <property type="molecule type" value="Genomic_DNA"/>
</dbReference>
<evidence type="ECO:0008006" key="4">
    <source>
        <dbReference type="Google" id="ProtNLM"/>
    </source>
</evidence>
<evidence type="ECO:0000313" key="3">
    <source>
        <dbReference type="Proteomes" id="UP001056201"/>
    </source>
</evidence>
<accession>A0ABY4S814</accession>
<protein>
    <recommendedName>
        <fullName evidence="4">Riboflavin biosynthesis protein RibA</fullName>
    </recommendedName>
</protein>
<keyword evidence="3" id="KW-1185">Reference proteome</keyword>
<name>A0ABY4S814_AQUTE</name>
<organism evidence="2 3">
    <name type="scientific">Aquincola tertiaricarbonis</name>
    <dbReference type="NCBI Taxonomy" id="391953"/>
    <lineage>
        <taxon>Bacteria</taxon>
        <taxon>Pseudomonadati</taxon>
        <taxon>Pseudomonadota</taxon>
        <taxon>Betaproteobacteria</taxon>
        <taxon>Burkholderiales</taxon>
        <taxon>Sphaerotilaceae</taxon>
        <taxon>Aquincola</taxon>
    </lineage>
</organism>
<dbReference type="RefSeq" id="WP_250197375.1">
    <property type="nucleotide sequence ID" value="NZ_CP097636.1"/>
</dbReference>
<reference evidence="2" key="1">
    <citation type="submission" date="2022-05" db="EMBL/GenBank/DDBJ databases">
        <title>An RpoN-dependent PEP-CTERM gene is involved in floc formation of an Aquincola tertiaricarbonis strain.</title>
        <authorList>
            <person name="Qiu D."/>
            <person name="Xia M."/>
        </authorList>
    </citation>
    <scope>NUCLEOTIDE SEQUENCE</scope>
    <source>
        <strain evidence="2">RN12</strain>
    </source>
</reference>
<gene>
    <name evidence="2" type="ORF">MW290_26650</name>
</gene>
<feature type="transmembrane region" description="Helical" evidence="1">
    <location>
        <begin position="102"/>
        <end position="124"/>
    </location>
</feature>
<proteinExistence type="predicted"/>
<dbReference type="Proteomes" id="UP001056201">
    <property type="component" value="Chromosome 2"/>
</dbReference>
<feature type="transmembrane region" description="Helical" evidence="1">
    <location>
        <begin position="76"/>
        <end position="96"/>
    </location>
</feature>
<evidence type="ECO:0000313" key="2">
    <source>
        <dbReference type="EMBL" id="URI09148.1"/>
    </source>
</evidence>
<evidence type="ECO:0000256" key="1">
    <source>
        <dbReference type="SAM" id="Phobius"/>
    </source>
</evidence>